<name>A0A2J6TS40_9HELO</name>
<accession>A0A2J6TS40</accession>
<organism evidence="1 2">
    <name type="scientific">Hyaloscypha bicolor E</name>
    <dbReference type="NCBI Taxonomy" id="1095630"/>
    <lineage>
        <taxon>Eukaryota</taxon>
        <taxon>Fungi</taxon>
        <taxon>Dikarya</taxon>
        <taxon>Ascomycota</taxon>
        <taxon>Pezizomycotina</taxon>
        <taxon>Leotiomycetes</taxon>
        <taxon>Helotiales</taxon>
        <taxon>Hyaloscyphaceae</taxon>
        <taxon>Hyaloscypha</taxon>
        <taxon>Hyaloscypha bicolor</taxon>
    </lineage>
</organism>
<protein>
    <submittedName>
        <fullName evidence="1">Uncharacterized protein</fullName>
    </submittedName>
</protein>
<sequence>MTWFVCRKVEFFRHLSGSSKKGTKDLLAFGKLTTAHEVGAIESHDTVNDKETVLVGGEVGGKTFQQFGLHLFLSKAELATSVRCNLPHCFGHGHRRYSRKLDQGRLEYSATTSQNIFRVAYHQTALQSLGFSQDGMFPRCLFQGQQWSFDKGGRLTNICNFAFCSTHVLDAVNMQWD</sequence>
<evidence type="ECO:0000313" key="2">
    <source>
        <dbReference type="Proteomes" id="UP000235371"/>
    </source>
</evidence>
<evidence type="ECO:0000313" key="1">
    <source>
        <dbReference type="EMBL" id="PMD65841.1"/>
    </source>
</evidence>
<dbReference type="Proteomes" id="UP000235371">
    <property type="component" value="Unassembled WGS sequence"/>
</dbReference>
<reference evidence="1 2" key="1">
    <citation type="submission" date="2016-04" db="EMBL/GenBank/DDBJ databases">
        <title>A degradative enzymes factory behind the ericoid mycorrhizal symbiosis.</title>
        <authorList>
            <consortium name="DOE Joint Genome Institute"/>
            <person name="Martino E."/>
            <person name="Morin E."/>
            <person name="Grelet G."/>
            <person name="Kuo A."/>
            <person name="Kohler A."/>
            <person name="Daghino S."/>
            <person name="Barry K."/>
            <person name="Choi C."/>
            <person name="Cichocki N."/>
            <person name="Clum A."/>
            <person name="Copeland A."/>
            <person name="Hainaut M."/>
            <person name="Haridas S."/>
            <person name="Labutti K."/>
            <person name="Lindquist E."/>
            <person name="Lipzen A."/>
            <person name="Khouja H.-R."/>
            <person name="Murat C."/>
            <person name="Ohm R."/>
            <person name="Olson A."/>
            <person name="Spatafora J."/>
            <person name="Veneault-Fourrey C."/>
            <person name="Henrissat B."/>
            <person name="Grigoriev I."/>
            <person name="Martin F."/>
            <person name="Perotto S."/>
        </authorList>
    </citation>
    <scope>NUCLEOTIDE SEQUENCE [LARGE SCALE GENOMIC DNA]</scope>
    <source>
        <strain evidence="1 2">E</strain>
    </source>
</reference>
<dbReference type="GeneID" id="36578704"/>
<dbReference type="InParanoid" id="A0A2J6TS40"/>
<keyword evidence="2" id="KW-1185">Reference proteome</keyword>
<dbReference type="EMBL" id="KZ613745">
    <property type="protein sequence ID" value="PMD65841.1"/>
    <property type="molecule type" value="Genomic_DNA"/>
</dbReference>
<dbReference type="RefSeq" id="XP_024742745.1">
    <property type="nucleotide sequence ID" value="XM_024870622.1"/>
</dbReference>
<proteinExistence type="predicted"/>
<dbReference type="AlphaFoldDB" id="A0A2J6TS40"/>
<gene>
    <name evidence="1" type="ORF">K444DRAFT_154391</name>
</gene>